<dbReference type="Pfam" id="PF08238">
    <property type="entry name" value="Sel1"/>
    <property type="match status" value="4"/>
</dbReference>
<dbReference type="InterPro" id="IPR011990">
    <property type="entry name" value="TPR-like_helical_dom_sf"/>
</dbReference>
<gene>
    <name evidence="2" type="ORF">M9Y10_043408</name>
</gene>
<organism evidence="2 3">
    <name type="scientific">Tritrichomonas musculus</name>
    <dbReference type="NCBI Taxonomy" id="1915356"/>
    <lineage>
        <taxon>Eukaryota</taxon>
        <taxon>Metamonada</taxon>
        <taxon>Parabasalia</taxon>
        <taxon>Tritrichomonadida</taxon>
        <taxon>Tritrichomonadidae</taxon>
        <taxon>Tritrichomonas</taxon>
    </lineage>
</organism>
<dbReference type="SUPFAM" id="SSF81901">
    <property type="entry name" value="HCP-like"/>
    <property type="match status" value="2"/>
</dbReference>
<dbReference type="EMBL" id="JAPFFF010000008">
    <property type="protein sequence ID" value="KAK8884300.1"/>
    <property type="molecule type" value="Genomic_DNA"/>
</dbReference>
<dbReference type="Gene3D" id="1.25.40.10">
    <property type="entry name" value="Tetratricopeptide repeat domain"/>
    <property type="match status" value="2"/>
</dbReference>
<sequence>MDNTIPNQQEEAFSQLYLDEKEKSLLEELEITDSSNTKKLIKINHELGVLFVKTDIDKSIGYFRSAANLGSVDDMFNCGYFSKQNFLILQSENDENAQKYRQIAKKYYKLAIKNDHKKSIINFLKWYIDENNKSKAINYLLGQVNERSVNLMTILAEELENDDKKKSLELYKKAADNCRKNEAMRYADQIIEKNLPEAMIYYKVSVSKGSVNACFRLASIFKSNSQPNIAIEYLKCAILILDRKTEKPNDKDIANRIKAHYKIGKLYFKQYHETIKSDPSSAMQFVKLAEFYFWPIYEKNKKAAQFLFSIIELQKDELSHQTYINYIYKLGLSGAAGAVQIYFNETKDYKYIAKAIDVNADDPFTNYMCGVHENDMNYIKKASELGYPEASYDYGVYLLSNFEFQESLHFINYAYQKGISKAGAILGIIYLNNWIEDDNGKEKALEFLEKAKDDNERANFLFKEIKAGQIPQRNSSLYSVFH</sequence>
<dbReference type="PANTHER" id="PTHR11102">
    <property type="entry name" value="SEL-1-LIKE PROTEIN"/>
    <property type="match status" value="1"/>
</dbReference>
<reference evidence="2 3" key="1">
    <citation type="submission" date="2024-04" db="EMBL/GenBank/DDBJ databases">
        <title>Tritrichomonas musculus Genome.</title>
        <authorList>
            <person name="Alves-Ferreira E."/>
            <person name="Grigg M."/>
            <person name="Lorenzi H."/>
            <person name="Galac M."/>
        </authorList>
    </citation>
    <scope>NUCLEOTIDE SEQUENCE [LARGE SCALE GENOMIC DNA]</scope>
    <source>
        <strain evidence="2 3">EAF2021</strain>
    </source>
</reference>
<accession>A0ABR2K2I5</accession>
<proteinExistence type="inferred from homology"/>
<dbReference type="Proteomes" id="UP001470230">
    <property type="component" value="Unassembled WGS sequence"/>
</dbReference>
<evidence type="ECO:0000256" key="1">
    <source>
        <dbReference type="ARBA" id="ARBA00038101"/>
    </source>
</evidence>
<dbReference type="PANTHER" id="PTHR11102:SF160">
    <property type="entry name" value="ERAD-ASSOCIATED E3 UBIQUITIN-PROTEIN LIGASE COMPONENT HRD3"/>
    <property type="match status" value="1"/>
</dbReference>
<evidence type="ECO:0000313" key="3">
    <source>
        <dbReference type="Proteomes" id="UP001470230"/>
    </source>
</evidence>
<dbReference type="InterPro" id="IPR006597">
    <property type="entry name" value="Sel1-like"/>
</dbReference>
<comment type="caution">
    <text evidence="2">The sequence shown here is derived from an EMBL/GenBank/DDBJ whole genome shotgun (WGS) entry which is preliminary data.</text>
</comment>
<comment type="similarity">
    <text evidence="1">Belongs to the sel-1 family.</text>
</comment>
<evidence type="ECO:0008006" key="4">
    <source>
        <dbReference type="Google" id="ProtNLM"/>
    </source>
</evidence>
<protein>
    <recommendedName>
        <fullName evidence="4">Sel1 repeat family protein</fullName>
    </recommendedName>
</protein>
<name>A0ABR2K2I5_9EUKA</name>
<dbReference type="InterPro" id="IPR050767">
    <property type="entry name" value="Sel1_AlgK"/>
</dbReference>
<keyword evidence="3" id="KW-1185">Reference proteome</keyword>
<evidence type="ECO:0000313" key="2">
    <source>
        <dbReference type="EMBL" id="KAK8884300.1"/>
    </source>
</evidence>